<accession>A0A0C3BLC9</accession>
<reference evidence="3" key="2">
    <citation type="submission" date="2015-01" db="EMBL/GenBank/DDBJ databases">
        <title>Evolutionary Origins and Diversification of the Mycorrhizal Mutualists.</title>
        <authorList>
            <consortium name="DOE Joint Genome Institute"/>
            <consortium name="Mycorrhizal Genomics Consortium"/>
            <person name="Kohler A."/>
            <person name="Kuo A."/>
            <person name="Nagy L.G."/>
            <person name="Floudas D."/>
            <person name="Copeland A."/>
            <person name="Barry K.W."/>
            <person name="Cichocki N."/>
            <person name="Veneault-Fourrey C."/>
            <person name="LaButti K."/>
            <person name="Lindquist E.A."/>
            <person name="Lipzen A."/>
            <person name="Lundell T."/>
            <person name="Morin E."/>
            <person name="Murat C."/>
            <person name="Riley R."/>
            <person name="Ohm R."/>
            <person name="Sun H."/>
            <person name="Tunlid A."/>
            <person name="Henrissat B."/>
            <person name="Grigoriev I.V."/>
            <person name="Hibbett D.S."/>
            <person name="Martin F."/>
        </authorList>
    </citation>
    <scope>NUCLEOTIDE SEQUENCE [LARGE SCALE GENOMIC DNA]</scope>
    <source>
        <strain evidence="3">h7</strain>
    </source>
</reference>
<gene>
    <name evidence="2" type="ORF">M413DRAFT_13232</name>
</gene>
<feature type="domain" description="Glutathione S-transferase UstS-like C-terminal" evidence="1">
    <location>
        <begin position="19"/>
        <end position="112"/>
    </location>
</feature>
<dbReference type="InterPro" id="IPR036282">
    <property type="entry name" value="Glutathione-S-Trfase_C_sf"/>
</dbReference>
<dbReference type="HOGENOM" id="CLU_2133802_0_0_1"/>
<dbReference type="InterPro" id="IPR054416">
    <property type="entry name" value="GST_UstS-like_C"/>
</dbReference>
<organism evidence="2 3">
    <name type="scientific">Hebeloma cylindrosporum</name>
    <dbReference type="NCBI Taxonomy" id="76867"/>
    <lineage>
        <taxon>Eukaryota</taxon>
        <taxon>Fungi</taxon>
        <taxon>Dikarya</taxon>
        <taxon>Basidiomycota</taxon>
        <taxon>Agaricomycotina</taxon>
        <taxon>Agaricomycetes</taxon>
        <taxon>Agaricomycetidae</taxon>
        <taxon>Agaricales</taxon>
        <taxon>Agaricineae</taxon>
        <taxon>Hymenogastraceae</taxon>
        <taxon>Hebeloma</taxon>
    </lineage>
</organism>
<evidence type="ECO:0000259" key="1">
    <source>
        <dbReference type="Pfam" id="PF22041"/>
    </source>
</evidence>
<keyword evidence="3" id="KW-1185">Reference proteome</keyword>
<dbReference type="Proteomes" id="UP000053424">
    <property type="component" value="Unassembled WGS sequence"/>
</dbReference>
<proteinExistence type="predicted"/>
<protein>
    <recommendedName>
        <fullName evidence="1">Glutathione S-transferase UstS-like C-terminal domain-containing protein</fullName>
    </recommendedName>
</protein>
<dbReference type="SUPFAM" id="SSF47616">
    <property type="entry name" value="GST C-terminal domain-like"/>
    <property type="match status" value="1"/>
</dbReference>
<sequence>MSGSQWAERAQRFGISVAVVNGEIIQLNPRSEEYFPRTKEKSFGKAMENVIPKVEVGAGERAKFKEGMRKIDARYAKNGSKKPFLLGGTPAWGDITIASYVRWMGLFGERDSQ</sequence>
<name>A0A0C3BLC9_HEBCY</name>
<dbReference type="Pfam" id="PF22041">
    <property type="entry name" value="GST_C_7"/>
    <property type="match status" value="1"/>
</dbReference>
<evidence type="ECO:0000313" key="3">
    <source>
        <dbReference type="Proteomes" id="UP000053424"/>
    </source>
</evidence>
<dbReference type="AlphaFoldDB" id="A0A0C3BLC9"/>
<dbReference type="OrthoDB" id="4951845at2759"/>
<dbReference type="Gene3D" id="1.20.1050.10">
    <property type="match status" value="1"/>
</dbReference>
<reference evidence="2 3" key="1">
    <citation type="submission" date="2014-04" db="EMBL/GenBank/DDBJ databases">
        <authorList>
            <consortium name="DOE Joint Genome Institute"/>
            <person name="Kuo A."/>
            <person name="Gay G."/>
            <person name="Dore J."/>
            <person name="Kohler A."/>
            <person name="Nagy L.G."/>
            <person name="Floudas D."/>
            <person name="Copeland A."/>
            <person name="Barry K.W."/>
            <person name="Cichocki N."/>
            <person name="Veneault-Fourrey C."/>
            <person name="LaButti K."/>
            <person name="Lindquist E.A."/>
            <person name="Lipzen A."/>
            <person name="Lundell T."/>
            <person name="Morin E."/>
            <person name="Murat C."/>
            <person name="Sun H."/>
            <person name="Tunlid A."/>
            <person name="Henrissat B."/>
            <person name="Grigoriev I.V."/>
            <person name="Hibbett D.S."/>
            <person name="Martin F."/>
            <person name="Nordberg H.P."/>
            <person name="Cantor M.N."/>
            <person name="Hua S.X."/>
        </authorList>
    </citation>
    <scope>NUCLEOTIDE SEQUENCE [LARGE SCALE GENOMIC DNA]</scope>
    <source>
        <strain evidence="3">h7</strain>
    </source>
</reference>
<dbReference type="EMBL" id="KN831796">
    <property type="protein sequence ID" value="KIM37515.1"/>
    <property type="molecule type" value="Genomic_DNA"/>
</dbReference>
<evidence type="ECO:0000313" key="2">
    <source>
        <dbReference type="EMBL" id="KIM37515.1"/>
    </source>
</evidence>